<keyword evidence="4" id="KW-1185">Reference proteome</keyword>
<evidence type="ECO:0000313" key="4">
    <source>
        <dbReference type="Proteomes" id="UP001243856"/>
    </source>
</evidence>
<protein>
    <submittedName>
        <fullName evidence="3">Uncharacterized protein</fullName>
    </submittedName>
</protein>
<organism evidence="3 4">
    <name type="scientific">Corynebacterium propinquum</name>
    <dbReference type="NCBI Taxonomy" id="43769"/>
    <lineage>
        <taxon>Bacteria</taxon>
        <taxon>Bacillati</taxon>
        <taxon>Actinomycetota</taxon>
        <taxon>Actinomycetes</taxon>
        <taxon>Mycobacteriales</taxon>
        <taxon>Corynebacteriaceae</taxon>
        <taxon>Corynebacterium</taxon>
    </lineage>
</organism>
<feature type="region of interest" description="Disordered" evidence="1">
    <location>
        <begin position="27"/>
        <end position="59"/>
    </location>
</feature>
<evidence type="ECO:0000313" key="3">
    <source>
        <dbReference type="EMBL" id="MDK4300554.1"/>
    </source>
</evidence>
<feature type="signal peptide" evidence="2">
    <location>
        <begin position="1"/>
        <end position="24"/>
    </location>
</feature>
<dbReference type="EMBL" id="JASNVK010000006">
    <property type="protein sequence ID" value="MDK4300554.1"/>
    <property type="molecule type" value="Genomic_DNA"/>
</dbReference>
<proteinExistence type="predicted"/>
<feature type="chain" id="PRO_5046665515" evidence="2">
    <location>
        <begin position="25"/>
        <end position="148"/>
    </location>
</feature>
<keyword evidence="2" id="KW-0732">Signal</keyword>
<comment type="caution">
    <text evidence="3">The sequence shown here is derived from an EMBL/GenBank/DDBJ whole genome shotgun (WGS) entry which is preliminary data.</text>
</comment>
<name>A0ABT7G1F4_9CORY</name>
<sequence length="148" mass="15802">MKNPYRIALLLVSGAFLIAGCSNAQEGADSSPVSLPGSNVPEISVRNPTDPILGDVSPDGKCDESVIGIDHERPTAHITYKGQPGDKIRAEIIFMDDSKESKTQSFEMGSMQDEMQLPTNIPNSSISNIKVNAEGRVGTPGECTIEVK</sequence>
<reference evidence="3 4" key="1">
    <citation type="submission" date="2023-05" db="EMBL/GenBank/DDBJ databases">
        <title>Metabolic capabilities are highly conserved among human nasal-associated Corynebacterium species in pangenomic analyses.</title>
        <authorList>
            <person name="Tran T.H."/>
            <person name="Roberts A.Q."/>
            <person name="Escapa I.F."/>
            <person name="Gao W."/>
            <person name="Conlan S."/>
            <person name="Kong H."/>
            <person name="Segre J.A."/>
            <person name="Kelly M.S."/>
            <person name="Lemon K.P."/>
        </authorList>
    </citation>
    <scope>NUCLEOTIDE SEQUENCE [LARGE SCALE GENOMIC DNA]</scope>
    <source>
        <strain evidence="3 4">KPL2811</strain>
    </source>
</reference>
<dbReference type="Proteomes" id="UP001243856">
    <property type="component" value="Unassembled WGS sequence"/>
</dbReference>
<dbReference type="PROSITE" id="PS51257">
    <property type="entry name" value="PROKAR_LIPOPROTEIN"/>
    <property type="match status" value="1"/>
</dbReference>
<accession>A0ABT7G1F4</accession>
<dbReference type="RefSeq" id="WP_259816600.1">
    <property type="nucleotide sequence ID" value="NZ_JALXON010000012.1"/>
</dbReference>
<evidence type="ECO:0000256" key="1">
    <source>
        <dbReference type="SAM" id="MobiDB-lite"/>
    </source>
</evidence>
<evidence type="ECO:0000256" key="2">
    <source>
        <dbReference type="SAM" id="SignalP"/>
    </source>
</evidence>
<gene>
    <name evidence="3" type="ORF">QPX45_04720</name>
</gene>